<dbReference type="STRING" id="1036181.SAMN05421756_105128"/>
<dbReference type="Gene3D" id="3.50.50.60">
    <property type="entry name" value="FAD/NAD(P)-binding domain"/>
    <property type="match status" value="1"/>
</dbReference>
<dbReference type="GO" id="GO:0006071">
    <property type="term" value="P:glycerol metabolic process"/>
    <property type="evidence" value="ECO:0007669"/>
    <property type="project" value="UniProtKB-KW"/>
</dbReference>
<comment type="subcellular location">
    <subcellularLocation>
        <location evidence="2">Cytoplasm</location>
    </subcellularLocation>
</comment>
<evidence type="ECO:0000256" key="2">
    <source>
        <dbReference type="ARBA" id="ARBA00004496"/>
    </source>
</evidence>
<dbReference type="EMBL" id="FOFA01000005">
    <property type="protein sequence ID" value="SEQ70824.1"/>
    <property type="molecule type" value="Genomic_DNA"/>
</dbReference>
<comment type="catalytic activity">
    <reaction evidence="10 11">
        <text>a quinone + sn-glycerol 3-phosphate = dihydroxyacetone phosphate + a quinol</text>
        <dbReference type="Rhea" id="RHEA:18977"/>
        <dbReference type="ChEBI" id="CHEBI:24646"/>
        <dbReference type="ChEBI" id="CHEBI:57597"/>
        <dbReference type="ChEBI" id="CHEBI:57642"/>
        <dbReference type="ChEBI" id="CHEBI:132124"/>
        <dbReference type="EC" id="1.1.5.3"/>
    </reaction>
</comment>
<evidence type="ECO:0000256" key="8">
    <source>
        <dbReference type="ARBA" id="ARBA00022827"/>
    </source>
</evidence>
<evidence type="ECO:0000256" key="9">
    <source>
        <dbReference type="ARBA" id="ARBA00023002"/>
    </source>
</evidence>
<gene>
    <name evidence="15" type="ORF">SAMN05421756_105128</name>
</gene>
<dbReference type="PROSITE" id="PS00978">
    <property type="entry name" value="FAD_G3PDH_2"/>
    <property type="match status" value="1"/>
</dbReference>
<reference evidence="16" key="1">
    <citation type="submission" date="2016-10" db="EMBL/GenBank/DDBJ databases">
        <authorList>
            <person name="Varghese N."/>
            <person name="Submissions S."/>
        </authorList>
    </citation>
    <scope>NUCLEOTIDE SEQUENCE [LARGE SCALE GENOMIC DNA]</scope>
    <source>
        <strain evidence="16">CGMCC 4.6856</strain>
    </source>
</reference>
<dbReference type="FunFam" id="1.10.8.870:FF:000003">
    <property type="entry name" value="Glycerol-3-phosphate dehydrogenase"/>
    <property type="match status" value="1"/>
</dbReference>
<dbReference type="Pfam" id="PF01266">
    <property type="entry name" value="DAO"/>
    <property type="match status" value="1"/>
</dbReference>
<dbReference type="EC" id="1.1.5.3" evidence="4 11"/>
<dbReference type="InterPro" id="IPR006076">
    <property type="entry name" value="FAD-dep_OxRdtase"/>
</dbReference>
<comment type="cofactor">
    <cofactor evidence="1 11">
        <name>FAD</name>
        <dbReference type="ChEBI" id="CHEBI:57692"/>
    </cofactor>
</comment>
<dbReference type="InterPro" id="IPR031656">
    <property type="entry name" value="DAO_C"/>
</dbReference>
<evidence type="ECO:0000256" key="4">
    <source>
        <dbReference type="ARBA" id="ARBA00013029"/>
    </source>
</evidence>
<evidence type="ECO:0000256" key="1">
    <source>
        <dbReference type="ARBA" id="ARBA00001974"/>
    </source>
</evidence>
<keyword evidence="8" id="KW-0274">FAD</keyword>
<dbReference type="Proteomes" id="UP000198504">
    <property type="component" value="Unassembled WGS sequence"/>
</dbReference>
<evidence type="ECO:0000256" key="12">
    <source>
        <dbReference type="SAM" id="MobiDB-lite"/>
    </source>
</evidence>
<evidence type="ECO:0000313" key="16">
    <source>
        <dbReference type="Proteomes" id="UP000198504"/>
    </source>
</evidence>
<evidence type="ECO:0000259" key="14">
    <source>
        <dbReference type="Pfam" id="PF16901"/>
    </source>
</evidence>
<dbReference type="InterPro" id="IPR036188">
    <property type="entry name" value="FAD/NAD-bd_sf"/>
</dbReference>
<keyword evidence="6 11" id="KW-0285">Flavoprotein</keyword>
<dbReference type="GO" id="GO:0046168">
    <property type="term" value="P:glycerol-3-phosphate catabolic process"/>
    <property type="evidence" value="ECO:0007669"/>
    <property type="project" value="TreeGrafter"/>
</dbReference>
<dbReference type="Gene3D" id="3.30.9.10">
    <property type="entry name" value="D-Amino Acid Oxidase, subunit A, domain 2"/>
    <property type="match status" value="1"/>
</dbReference>
<keyword evidence="16" id="KW-1185">Reference proteome</keyword>
<evidence type="ECO:0000256" key="5">
    <source>
        <dbReference type="ARBA" id="ARBA00022490"/>
    </source>
</evidence>
<organism evidence="15 16">
    <name type="scientific">Microlunatus flavus</name>
    <dbReference type="NCBI Taxonomy" id="1036181"/>
    <lineage>
        <taxon>Bacteria</taxon>
        <taxon>Bacillati</taxon>
        <taxon>Actinomycetota</taxon>
        <taxon>Actinomycetes</taxon>
        <taxon>Propionibacteriales</taxon>
        <taxon>Propionibacteriaceae</taxon>
        <taxon>Microlunatus</taxon>
    </lineage>
</organism>
<accession>A0A1H9I8D2</accession>
<dbReference type="SUPFAM" id="SSF51905">
    <property type="entry name" value="FAD/NAD(P)-binding domain"/>
    <property type="match status" value="1"/>
</dbReference>
<evidence type="ECO:0000259" key="13">
    <source>
        <dbReference type="Pfam" id="PF01266"/>
    </source>
</evidence>
<evidence type="ECO:0000256" key="3">
    <source>
        <dbReference type="ARBA" id="ARBA00007330"/>
    </source>
</evidence>
<feature type="domain" description="Alpha-glycerophosphate oxidase C-terminal" evidence="14">
    <location>
        <begin position="416"/>
        <end position="540"/>
    </location>
</feature>
<dbReference type="AlphaFoldDB" id="A0A1H9I8D2"/>
<protein>
    <recommendedName>
        <fullName evidence="4 11">Glycerol-3-phosphate dehydrogenase</fullName>
        <ecNumber evidence="4 11">1.1.5.3</ecNumber>
    </recommendedName>
</protein>
<dbReference type="GO" id="GO:0004368">
    <property type="term" value="F:glycerol-3-phosphate dehydrogenase (quinone) activity"/>
    <property type="evidence" value="ECO:0007669"/>
    <property type="project" value="UniProtKB-EC"/>
</dbReference>
<feature type="region of interest" description="Disordered" evidence="12">
    <location>
        <begin position="1"/>
        <end position="20"/>
    </location>
</feature>
<dbReference type="Pfam" id="PF16901">
    <property type="entry name" value="DAO_C"/>
    <property type="match status" value="1"/>
</dbReference>
<evidence type="ECO:0000313" key="15">
    <source>
        <dbReference type="EMBL" id="SEQ70824.1"/>
    </source>
</evidence>
<dbReference type="PANTHER" id="PTHR11985:SF31">
    <property type="entry name" value="GLYCEROL-3-PHOSPHATE DEHYDROGENASE 2"/>
    <property type="match status" value="1"/>
</dbReference>
<sequence length="583" mass="62419">MGGEGTIGPMASASTSLSTPLSPAARADALRRMGTEELDVLVVGGGVVGAGAALDAVTRGLKVGLVEARDWAAGTSSRSSKLFHGGLRYLEQLNFALVFEALKERKLALETLCPHLAHPVEFLYPLQKTGIDRAYAGLGIGVYDVMGAGRGVPSHLRHHGRRKTYEDFPSAKPGALTGSITFYEGQVDDARHTMMIARTAAHFGALVASSARVSGFTRTAGRITGATVTDLETGGAVEVRAKHVINATGVWVDEIQEMIGGRGQFRVRASKGIHLVVPRERISSRTGIITRTEKSLLFVIPWGNFWFIGTTDTDWALDLAHPAASAADIDYVLEHVNALLLDPLTRDDVIGVYAGLRPLLAGEDESTSKLSREHAVSSPAPGLTAVAGGKYTTYRIMAMDAVDAAVKDLDAGTGPSITEDVPLVGADGYHALWNSRRLLAERTGLEQSWVEHLLNRYGSLLPELLDLVEADPTLAEPLADAREYLRVEAVYAASHEGALHLDDVLARRTRVSIETWDRGTKVAEEVARLVAPVLGWDDADVAREVEHYVARVAAERESQTQPDDLTADAARVGAPDVRVGAPS</sequence>
<dbReference type="GO" id="GO:0009331">
    <property type="term" value="C:glycerol-3-phosphate dehydrogenase (FAD) complex"/>
    <property type="evidence" value="ECO:0007669"/>
    <property type="project" value="UniProtKB-UniRule"/>
</dbReference>
<evidence type="ECO:0000256" key="10">
    <source>
        <dbReference type="ARBA" id="ARBA00049055"/>
    </source>
</evidence>
<comment type="similarity">
    <text evidence="3 11">Belongs to the FAD-dependent glycerol-3-phosphate dehydrogenase family.</text>
</comment>
<dbReference type="Gene3D" id="1.10.8.870">
    <property type="entry name" value="Alpha-glycerophosphate oxidase, cap domain"/>
    <property type="match status" value="1"/>
</dbReference>
<feature type="region of interest" description="Disordered" evidence="12">
    <location>
        <begin position="555"/>
        <end position="583"/>
    </location>
</feature>
<keyword evidence="9 11" id="KW-0560">Oxidoreductase</keyword>
<dbReference type="PANTHER" id="PTHR11985">
    <property type="entry name" value="GLYCEROL-3-PHOSPHATE DEHYDROGENASE"/>
    <property type="match status" value="1"/>
</dbReference>
<dbReference type="SUPFAM" id="SSF54373">
    <property type="entry name" value="FAD-linked reductases, C-terminal domain"/>
    <property type="match status" value="1"/>
</dbReference>
<evidence type="ECO:0000256" key="7">
    <source>
        <dbReference type="ARBA" id="ARBA00022798"/>
    </source>
</evidence>
<dbReference type="InterPro" id="IPR000447">
    <property type="entry name" value="G3P_DH_FAD-dep"/>
</dbReference>
<evidence type="ECO:0000256" key="11">
    <source>
        <dbReference type="RuleBase" id="RU361217"/>
    </source>
</evidence>
<evidence type="ECO:0000256" key="6">
    <source>
        <dbReference type="ARBA" id="ARBA00022630"/>
    </source>
</evidence>
<dbReference type="PROSITE" id="PS00977">
    <property type="entry name" value="FAD_G3PDH_1"/>
    <property type="match status" value="1"/>
</dbReference>
<feature type="domain" description="FAD dependent oxidoreductase" evidence="13">
    <location>
        <begin position="39"/>
        <end position="394"/>
    </location>
</feature>
<feature type="compositionally biased region" description="Low complexity" evidence="12">
    <location>
        <begin position="11"/>
        <end position="20"/>
    </location>
</feature>
<keyword evidence="7" id="KW-0319">Glycerol metabolism</keyword>
<keyword evidence="5" id="KW-0963">Cytoplasm</keyword>
<name>A0A1H9I8D2_9ACTN</name>
<dbReference type="PRINTS" id="PR01001">
    <property type="entry name" value="FADG3PDH"/>
</dbReference>
<dbReference type="InterPro" id="IPR038299">
    <property type="entry name" value="DAO_C_sf"/>
</dbReference>
<proteinExistence type="inferred from homology"/>